<protein>
    <submittedName>
        <fullName evidence="1">Uncharacterized protein</fullName>
    </submittedName>
</protein>
<dbReference type="EMBL" id="BARW01005618">
    <property type="protein sequence ID" value="GAI81400.1"/>
    <property type="molecule type" value="Genomic_DNA"/>
</dbReference>
<gene>
    <name evidence="1" type="ORF">S12H4_12092</name>
</gene>
<proteinExistence type="predicted"/>
<sequence length="119" mass="13691">VSWLPKEEITKEFSHAGFKCLIHKEKSGSLHGYVILLKEHPYHGKGPWDIPENIIAHEDGLIFSTPLPGVDPWRVGIGTHERYHTVDFVVSKIKHLAEQLEKRNKVSTRLKEEYVQEKG</sequence>
<feature type="non-terminal residue" evidence="1">
    <location>
        <position position="1"/>
    </location>
</feature>
<name>X1T1A2_9ZZZZ</name>
<accession>X1T1A2</accession>
<evidence type="ECO:0000313" key="1">
    <source>
        <dbReference type="EMBL" id="GAI81400.1"/>
    </source>
</evidence>
<dbReference type="AlphaFoldDB" id="X1T1A2"/>
<organism evidence="1">
    <name type="scientific">marine sediment metagenome</name>
    <dbReference type="NCBI Taxonomy" id="412755"/>
    <lineage>
        <taxon>unclassified sequences</taxon>
        <taxon>metagenomes</taxon>
        <taxon>ecological metagenomes</taxon>
    </lineage>
</organism>
<reference evidence="1" key="1">
    <citation type="journal article" date="2014" name="Front. Microbiol.">
        <title>High frequency of phylogenetically diverse reductive dehalogenase-homologous genes in deep subseafloor sedimentary metagenomes.</title>
        <authorList>
            <person name="Kawai M."/>
            <person name="Futagami T."/>
            <person name="Toyoda A."/>
            <person name="Takaki Y."/>
            <person name="Nishi S."/>
            <person name="Hori S."/>
            <person name="Arai W."/>
            <person name="Tsubouchi T."/>
            <person name="Morono Y."/>
            <person name="Uchiyama I."/>
            <person name="Ito T."/>
            <person name="Fujiyama A."/>
            <person name="Inagaki F."/>
            <person name="Takami H."/>
        </authorList>
    </citation>
    <scope>NUCLEOTIDE SEQUENCE</scope>
    <source>
        <strain evidence="1">Expedition CK06-06</strain>
    </source>
</reference>
<comment type="caution">
    <text evidence="1">The sequence shown here is derived from an EMBL/GenBank/DDBJ whole genome shotgun (WGS) entry which is preliminary data.</text>
</comment>